<dbReference type="PANTHER" id="PTHR11003">
    <property type="entry name" value="POTASSIUM CHANNEL, SUBFAMILY K"/>
    <property type="match status" value="1"/>
</dbReference>
<keyword evidence="2" id="KW-0813">Transport</keyword>
<evidence type="ECO:0000256" key="8">
    <source>
        <dbReference type="SAM" id="Phobius"/>
    </source>
</evidence>
<evidence type="ECO:0000259" key="9">
    <source>
        <dbReference type="Pfam" id="PF07885"/>
    </source>
</evidence>
<dbReference type="PANTHER" id="PTHR11003:SF345">
    <property type="entry name" value="TWIK FAMILY OF POTASSIUM CHANNELS PROTEIN 18"/>
    <property type="match status" value="1"/>
</dbReference>
<proteinExistence type="predicted"/>
<keyword evidence="3 8" id="KW-0812">Transmembrane</keyword>
<evidence type="ECO:0000256" key="2">
    <source>
        <dbReference type="ARBA" id="ARBA00022448"/>
    </source>
</evidence>
<protein>
    <submittedName>
        <fullName evidence="10">TWiK family of potassium channels protein 18</fullName>
    </submittedName>
</protein>
<dbReference type="Proteomes" id="UP001249851">
    <property type="component" value="Unassembled WGS sequence"/>
</dbReference>
<organism evidence="10 11">
    <name type="scientific">Acropora cervicornis</name>
    <name type="common">Staghorn coral</name>
    <dbReference type="NCBI Taxonomy" id="6130"/>
    <lineage>
        <taxon>Eukaryota</taxon>
        <taxon>Metazoa</taxon>
        <taxon>Cnidaria</taxon>
        <taxon>Anthozoa</taxon>
        <taxon>Hexacorallia</taxon>
        <taxon>Scleractinia</taxon>
        <taxon>Astrocoeniina</taxon>
        <taxon>Acroporidae</taxon>
        <taxon>Acropora</taxon>
    </lineage>
</organism>
<dbReference type="GO" id="GO:0005886">
    <property type="term" value="C:plasma membrane"/>
    <property type="evidence" value="ECO:0007669"/>
    <property type="project" value="TreeGrafter"/>
</dbReference>
<keyword evidence="5" id="KW-0406">Ion transport</keyword>
<evidence type="ECO:0000256" key="1">
    <source>
        <dbReference type="ARBA" id="ARBA00004141"/>
    </source>
</evidence>
<evidence type="ECO:0000256" key="4">
    <source>
        <dbReference type="ARBA" id="ARBA00022989"/>
    </source>
</evidence>
<dbReference type="GO" id="GO:0030322">
    <property type="term" value="P:stabilization of membrane potential"/>
    <property type="evidence" value="ECO:0007669"/>
    <property type="project" value="TreeGrafter"/>
</dbReference>
<dbReference type="Pfam" id="PF07885">
    <property type="entry name" value="Ion_trans_2"/>
    <property type="match status" value="1"/>
</dbReference>
<evidence type="ECO:0000313" key="11">
    <source>
        <dbReference type="Proteomes" id="UP001249851"/>
    </source>
</evidence>
<feature type="transmembrane region" description="Helical" evidence="8">
    <location>
        <begin position="36"/>
        <end position="59"/>
    </location>
</feature>
<keyword evidence="6 8" id="KW-0472">Membrane</keyword>
<keyword evidence="4 8" id="KW-1133">Transmembrane helix</keyword>
<dbReference type="SUPFAM" id="SSF81324">
    <property type="entry name" value="Voltage-gated potassium channels"/>
    <property type="match status" value="1"/>
</dbReference>
<sequence>MWAEEWSYGESLYFYIITFSTVGFGDLLPTNKYVTVPFIFLGLTAVSNILHAAASMALVKRVTVGSTGEQREENEAKFLRNGFEVDTAFCSSMTCDIWTVPLKLSDLQKYKSIFRNEF</sequence>
<reference evidence="10" key="1">
    <citation type="journal article" date="2023" name="G3 (Bethesda)">
        <title>Whole genome assembly and annotation of the endangered Caribbean coral Acropora cervicornis.</title>
        <authorList>
            <person name="Selwyn J.D."/>
            <person name="Vollmer S.V."/>
        </authorList>
    </citation>
    <scope>NUCLEOTIDE SEQUENCE</scope>
    <source>
        <strain evidence="10">K2</strain>
    </source>
</reference>
<dbReference type="InterPro" id="IPR003280">
    <property type="entry name" value="2pore_dom_K_chnl"/>
</dbReference>
<dbReference type="InterPro" id="IPR013099">
    <property type="entry name" value="K_chnl_dom"/>
</dbReference>
<comment type="subcellular location">
    <subcellularLocation>
        <location evidence="1">Membrane</location>
        <topology evidence="1">Multi-pass membrane protein</topology>
    </subcellularLocation>
</comment>
<keyword evidence="11" id="KW-1185">Reference proteome</keyword>
<feature type="transmembrane region" description="Helical" evidence="8">
    <location>
        <begin position="12"/>
        <end position="30"/>
    </location>
</feature>
<keyword evidence="7 10" id="KW-0407">Ion channel</keyword>
<feature type="domain" description="Potassium channel" evidence="9">
    <location>
        <begin position="4"/>
        <end position="55"/>
    </location>
</feature>
<evidence type="ECO:0000256" key="5">
    <source>
        <dbReference type="ARBA" id="ARBA00023065"/>
    </source>
</evidence>
<dbReference type="EMBL" id="JARQWQ010000021">
    <property type="protein sequence ID" value="KAK2564798.1"/>
    <property type="molecule type" value="Genomic_DNA"/>
</dbReference>
<evidence type="ECO:0000256" key="6">
    <source>
        <dbReference type="ARBA" id="ARBA00023136"/>
    </source>
</evidence>
<evidence type="ECO:0000256" key="7">
    <source>
        <dbReference type="ARBA" id="ARBA00023303"/>
    </source>
</evidence>
<dbReference type="GO" id="GO:0022841">
    <property type="term" value="F:potassium ion leak channel activity"/>
    <property type="evidence" value="ECO:0007669"/>
    <property type="project" value="TreeGrafter"/>
</dbReference>
<dbReference type="GO" id="GO:0015271">
    <property type="term" value="F:outward rectifier potassium channel activity"/>
    <property type="evidence" value="ECO:0007669"/>
    <property type="project" value="TreeGrafter"/>
</dbReference>
<name>A0AAD9V850_ACRCE</name>
<comment type="caution">
    <text evidence="10">The sequence shown here is derived from an EMBL/GenBank/DDBJ whole genome shotgun (WGS) entry which is preliminary data.</text>
</comment>
<accession>A0AAD9V850</accession>
<reference evidence="10" key="2">
    <citation type="journal article" date="2023" name="Science">
        <title>Genomic signatures of disease resistance in endangered staghorn corals.</title>
        <authorList>
            <person name="Vollmer S.V."/>
            <person name="Selwyn J.D."/>
            <person name="Despard B.A."/>
            <person name="Roesel C.L."/>
        </authorList>
    </citation>
    <scope>NUCLEOTIDE SEQUENCE</scope>
    <source>
        <strain evidence="10">K2</strain>
    </source>
</reference>
<dbReference type="AlphaFoldDB" id="A0AAD9V850"/>
<evidence type="ECO:0000256" key="3">
    <source>
        <dbReference type="ARBA" id="ARBA00022692"/>
    </source>
</evidence>
<gene>
    <name evidence="10" type="ORF">P5673_011486</name>
</gene>
<dbReference type="Gene3D" id="1.10.287.70">
    <property type="match status" value="1"/>
</dbReference>
<evidence type="ECO:0000313" key="10">
    <source>
        <dbReference type="EMBL" id="KAK2564798.1"/>
    </source>
</evidence>